<gene>
    <name evidence="2" type="ORF">SacmaDRAFT_3949</name>
</gene>
<protein>
    <submittedName>
        <fullName evidence="2">Uncharacterized protein</fullName>
    </submittedName>
</protein>
<name>H5X3S9_9PSEU</name>
<dbReference type="RefSeq" id="WP_009155525.1">
    <property type="nucleotide sequence ID" value="NZ_CM001439.1"/>
</dbReference>
<dbReference type="EMBL" id="CM001439">
    <property type="protein sequence ID" value="EHR52147.1"/>
    <property type="molecule type" value="Genomic_DNA"/>
</dbReference>
<sequence>MSPGGGAGQLGLFGPEPAPASTPAPGRKRPPARRDTRARSVGTPAAARDVLAEIADGRYGALDDTDRIVIFEDTERVRLATDEDLVHNLIGNGYAQRCPPRDTLTCRHGAIRRPVSPLRLTKRGRSLLYRWSALKPY</sequence>
<accession>H5X3S9</accession>
<dbReference type="STRING" id="882083.SacmaDRAFT_3949"/>
<evidence type="ECO:0000313" key="2">
    <source>
        <dbReference type="EMBL" id="EHR52147.1"/>
    </source>
</evidence>
<feature type="region of interest" description="Disordered" evidence="1">
    <location>
        <begin position="1"/>
        <end position="44"/>
    </location>
</feature>
<evidence type="ECO:0000313" key="3">
    <source>
        <dbReference type="Proteomes" id="UP000004926"/>
    </source>
</evidence>
<reference evidence="2 3" key="1">
    <citation type="journal article" date="2012" name="Stand. Genomic Sci.">
        <title>Genome sequence of the ocean sediment bacterium Saccharomonospora marina type strain (XMU15(T)).</title>
        <authorList>
            <person name="Klenk H.P."/>
            <person name="Lu M."/>
            <person name="Lucas S."/>
            <person name="Lapidus A."/>
            <person name="Copeland A."/>
            <person name="Pitluck S."/>
            <person name="Goodwin L.A."/>
            <person name="Han C."/>
            <person name="Tapia R."/>
            <person name="Brambilla E.M."/>
            <person name="Potter G."/>
            <person name="Land M."/>
            <person name="Ivanova N."/>
            <person name="Rohde M."/>
            <person name="Goker M."/>
            <person name="Detter J.C."/>
            <person name="Li W.J."/>
            <person name="Kyrpides N.C."/>
            <person name="Woyke T."/>
        </authorList>
    </citation>
    <scope>NUCLEOTIDE SEQUENCE [LARGE SCALE GENOMIC DNA]</scope>
    <source>
        <strain evidence="2 3">XMU15</strain>
    </source>
</reference>
<dbReference type="OrthoDB" id="3629991at2"/>
<dbReference type="AlphaFoldDB" id="H5X3S9"/>
<dbReference type="Proteomes" id="UP000004926">
    <property type="component" value="Chromosome"/>
</dbReference>
<dbReference type="HOGENOM" id="CLU_1863726_0_0_11"/>
<evidence type="ECO:0000256" key="1">
    <source>
        <dbReference type="SAM" id="MobiDB-lite"/>
    </source>
</evidence>
<dbReference type="eggNOG" id="ENOG50324JV">
    <property type="taxonomic scope" value="Bacteria"/>
</dbReference>
<proteinExistence type="predicted"/>
<organism evidence="2 3">
    <name type="scientific">Saccharomonospora marina XMU15</name>
    <dbReference type="NCBI Taxonomy" id="882083"/>
    <lineage>
        <taxon>Bacteria</taxon>
        <taxon>Bacillati</taxon>
        <taxon>Actinomycetota</taxon>
        <taxon>Actinomycetes</taxon>
        <taxon>Pseudonocardiales</taxon>
        <taxon>Pseudonocardiaceae</taxon>
        <taxon>Saccharomonospora</taxon>
    </lineage>
</organism>
<feature type="compositionally biased region" description="Gly residues" evidence="1">
    <location>
        <begin position="1"/>
        <end position="11"/>
    </location>
</feature>
<keyword evidence="3" id="KW-1185">Reference proteome</keyword>